<reference evidence="5" key="1">
    <citation type="submission" date="2009-10" db="EMBL/GenBank/DDBJ databases">
        <title>Type I restriction-modification loci reveal high allelic diversity in clinical Helicobacter pylori isolates.</title>
        <authorList>
            <person name="Skoglund A."/>
            <person name="Andres S."/>
            <person name="Nilsson C."/>
            <person name="Krabbe M."/>
            <person name="Bjorkholm B."/>
            <person name="Engstrand L."/>
        </authorList>
    </citation>
    <scope>NUCLEOTIDE SEQUENCE</scope>
    <source>
        <strain evidence="5">HPKX_345</strain>
    </source>
</reference>
<dbReference type="InterPro" id="IPR044946">
    <property type="entry name" value="Restrct_endonuc_typeI_TRD_sf"/>
</dbReference>
<evidence type="ECO:0000256" key="1">
    <source>
        <dbReference type="ARBA" id="ARBA00010923"/>
    </source>
</evidence>
<dbReference type="PANTHER" id="PTHR43140">
    <property type="entry name" value="TYPE-1 RESTRICTION ENZYME ECOKI SPECIFICITY PROTEIN"/>
    <property type="match status" value="1"/>
</dbReference>
<dbReference type="GO" id="GO:0003677">
    <property type="term" value="F:DNA binding"/>
    <property type="evidence" value="ECO:0007669"/>
    <property type="project" value="UniProtKB-KW"/>
</dbReference>
<accession>D2KHV8</accession>
<dbReference type="EMBL" id="GU213284">
    <property type="protein sequence ID" value="ACZ55918.1"/>
    <property type="molecule type" value="Genomic_DNA"/>
</dbReference>
<dbReference type="InterPro" id="IPR051212">
    <property type="entry name" value="Type-I_RE_S_subunit"/>
</dbReference>
<evidence type="ECO:0000256" key="3">
    <source>
        <dbReference type="ARBA" id="ARBA00023125"/>
    </source>
</evidence>
<dbReference type="REBASE" id="25232">
    <property type="entry name" value="S.Hpy345ORFAP"/>
</dbReference>
<dbReference type="Pfam" id="PF01420">
    <property type="entry name" value="Methylase_S"/>
    <property type="match status" value="2"/>
</dbReference>
<sequence>MHKIERLLQTLAPKGVEFRKLGEVCDFQKGKSITKKAVTFGKVPVISGGRQPAYYHNEANRSGETIAISSSGVYAGYVSYWDIPVFLADSFSVSPKQKTLMPKYLFHYLTTQQDAIHATKSTGGIPHVYSKDLQNFLIPIPPLEIQQEIVKILDAFTELNTELNTELKARKKQYEYYQNMLLDFNDINQNHKDAKIKSYPKRLKTLLQTLAPKGVEFKTLEEVFEIKNGYTPSKNNPEFWKNGTIPWFRMEDIRENGRILKDSIQHITPKALKGKKLFPKNSIIISTTATIGEHALLIVDSLANQRFTFLSKKANCDLALDMKFFFYQCFLLGEWCKNNINVSGFASVDMTAFKKYKFPIPPLEIQQEIVKILDQFLALTTDLLAGIPAEIKARKKQYEYYREKLLTFKPLTPLNNKELA</sequence>
<feature type="domain" description="Type I restriction modification DNA specificity" evidence="4">
    <location>
        <begin position="13"/>
        <end position="169"/>
    </location>
</feature>
<comment type="similarity">
    <text evidence="1">Belongs to the type-I restriction system S methylase family.</text>
</comment>
<keyword evidence="3" id="KW-0238">DNA-binding</keyword>
<protein>
    <submittedName>
        <fullName evidence="5">Putative type I restriction-modification system specificity subunit S</fullName>
    </submittedName>
</protein>
<dbReference type="AlphaFoldDB" id="D2KHV8"/>
<feature type="domain" description="Type I restriction modification DNA specificity" evidence="4">
    <location>
        <begin position="212"/>
        <end position="392"/>
    </location>
</feature>
<keyword evidence="2" id="KW-0680">Restriction system</keyword>
<evidence type="ECO:0000313" key="5">
    <source>
        <dbReference type="EMBL" id="ACZ55918.1"/>
    </source>
</evidence>
<evidence type="ECO:0000256" key="2">
    <source>
        <dbReference type="ARBA" id="ARBA00022747"/>
    </source>
</evidence>
<evidence type="ECO:0000259" key="4">
    <source>
        <dbReference type="Pfam" id="PF01420"/>
    </source>
</evidence>
<dbReference type="PANTHER" id="PTHR43140:SF1">
    <property type="entry name" value="TYPE I RESTRICTION ENZYME ECOKI SPECIFICITY SUBUNIT"/>
    <property type="match status" value="1"/>
</dbReference>
<dbReference type="GO" id="GO:0009307">
    <property type="term" value="P:DNA restriction-modification system"/>
    <property type="evidence" value="ECO:0007669"/>
    <property type="project" value="UniProtKB-KW"/>
</dbReference>
<dbReference type="Gene3D" id="3.90.220.20">
    <property type="entry name" value="DNA methylase specificity domains"/>
    <property type="match status" value="2"/>
</dbReference>
<proteinExistence type="inferred from homology"/>
<dbReference type="CDD" id="cd17281">
    <property type="entry name" value="RMtype1_S_HpyAXIII_TRD1-CR1_like"/>
    <property type="match status" value="1"/>
</dbReference>
<dbReference type="SUPFAM" id="SSF116734">
    <property type="entry name" value="DNA methylase specificity domain"/>
    <property type="match status" value="2"/>
</dbReference>
<name>D2KHV8_HELPX</name>
<dbReference type="CDD" id="cd17291">
    <property type="entry name" value="RMtype1_S_MgeORF438P-TRD-CR_like"/>
    <property type="match status" value="1"/>
</dbReference>
<dbReference type="InterPro" id="IPR000055">
    <property type="entry name" value="Restrct_endonuc_typeI_TRD"/>
</dbReference>
<gene>
    <name evidence="5" type="primary">hsdS4/5</name>
</gene>
<organism evidence="5">
    <name type="scientific">Helicobacter pylori</name>
    <name type="common">Campylobacter pylori</name>
    <dbReference type="NCBI Taxonomy" id="210"/>
    <lineage>
        <taxon>Bacteria</taxon>
        <taxon>Pseudomonadati</taxon>
        <taxon>Campylobacterota</taxon>
        <taxon>Epsilonproteobacteria</taxon>
        <taxon>Campylobacterales</taxon>
        <taxon>Helicobacteraceae</taxon>
        <taxon>Helicobacter</taxon>
    </lineage>
</organism>